<dbReference type="EMBL" id="CAJHIA010000007">
    <property type="protein sequence ID" value="CAD6442053.1"/>
    <property type="molecule type" value="Genomic_DNA"/>
</dbReference>
<keyword evidence="2" id="KW-1185">Reference proteome</keyword>
<dbReference type="OrthoDB" id="3551196at2759"/>
<evidence type="ECO:0000313" key="1">
    <source>
        <dbReference type="EMBL" id="CAD6442053.1"/>
    </source>
</evidence>
<gene>
    <name evidence="1" type="ORF">SCLTRI_LOCUS1845</name>
</gene>
<organism evidence="1 2">
    <name type="scientific">Sclerotinia trifoliorum</name>
    <dbReference type="NCBI Taxonomy" id="28548"/>
    <lineage>
        <taxon>Eukaryota</taxon>
        <taxon>Fungi</taxon>
        <taxon>Dikarya</taxon>
        <taxon>Ascomycota</taxon>
        <taxon>Pezizomycotina</taxon>
        <taxon>Leotiomycetes</taxon>
        <taxon>Helotiales</taxon>
        <taxon>Sclerotiniaceae</taxon>
        <taxon>Sclerotinia</taxon>
    </lineage>
</organism>
<reference evidence="1" key="1">
    <citation type="submission" date="2020-10" db="EMBL/GenBank/DDBJ databases">
        <authorList>
            <person name="Kusch S."/>
        </authorList>
    </citation>
    <scope>NUCLEOTIDE SEQUENCE</scope>
    <source>
        <strain evidence="1">SwB9</strain>
    </source>
</reference>
<comment type="caution">
    <text evidence="1">The sequence shown here is derived from an EMBL/GenBank/DDBJ whole genome shotgun (WGS) entry which is preliminary data.</text>
</comment>
<dbReference type="AlphaFoldDB" id="A0A8H2VPP8"/>
<dbReference type="Proteomes" id="UP000624404">
    <property type="component" value="Unassembled WGS sequence"/>
</dbReference>
<accession>A0A8H2VPP8</accession>
<name>A0A8H2VPP8_9HELO</name>
<sequence>MSDPDSPSIRIFFDCACLKGEERIFENSDPVIIYVSHRLRVCRRCNQNEVNGMNTSIEDAVTKEAEKIVEAYLKAFNHLGRWGFRPKGEGHEDIRINGILIWIKKLQEGLTDLERDQPGFVNLGNDEMIERPQYCFAGQAPYFLSDLNDSELLHKHVSNIRHAQTEIIQKAARAQAGLEEKGFMVQGEFIKVAEKRKNNCITSGDYIEMVPDWDFLEVIDRCVVDLINVVWELKDGKPVQVNETGLRVPSTIVMG</sequence>
<proteinExistence type="predicted"/>
<protein>
    <submittedName>
        <fullName evidence="1">6a5981d8-c4dc-4210-a4e4-fb5cfb21ce98</fullName>
    </submittedName>
</protein>
<evidence type="ECO:0000313" key="2">
    <source>
        <dbReference type="Proteomes" id="UP000624404"/>
    </source>
</evidence>